<dbReference type="FunFam" id="3.40.30.10:FF:000156">
    <property type="entry name" value="Glutathione S-transferase 1"/>
    <property type="match status" value="1"/>
</dbReference>
<feature type="domain" description="GST C-terminal" evidence="5">
    <location>
        <begin position="87"/>
        <end position="221"/>
    </location>
</feature>
<sequence>MIKVHHLNDSRSQRVLWLLEELGLDYEVVRYERDAKTRLAPPELIAVHPLGKSPVIEDGAIKVAETGAVVEYLLDAHGRGRLRPPPGTEEARRFTYWLHYAEGSAMPPLLLKLVFGLLPRRAPALLKPLVNGIAAKAQSGFVDPQLRTHIGFWEDELGRSEWFAGDQFTAADIMMSFPVEAGADRAFDIATKPRLAAFLQRIHARPAYQRALERGGPYTYA</sequence>
<comment type="catalytic activity">
    <reaction evidence="3">
        <text>RX + glutathione = an S-substituted glutathione + a halide anion + H(+)</text>
        <dbReference type="Rhea" id="RHEA:16437"/>
        <dbReference type="ChEBI" id="CHEBI:15378"/>
        <dbReference type="ChEBI" id="CHEBI:16042"/>
        <dbReference type="ChEBI" id="CHEBI:17792"/>
        <dbReference type="ChEBI" id="CHEBI:57925"/>
        <dbReference type="ChEBI" id="CHEBI:90779"/>
        <dbReference type="EC" id="2.5.1.18"/>
    </reaction>
</comment>
<dbReference type="InterPro" id="IPR036249">
    <property type="entry name" value="Thioredoxin-like_sf"/>
</dbReference>
<dbReference type="EMBL" id="JACHOQ010000001">
    <property type="protein sequence ID" value="MBB5738811.1"/>
    <property type="molecule type" value="Genomic_DNA"/>
</dbReference>
<proteinExistence type="predicted"/>
<dbReference type="AlphaFoldDB" id="A0A7W9C482"/>
<evidence type="ECO:0000259" key="5">
    <source>
        <dbReference type="PROSITE" id="PS50405"/>
    </source>
</evidence>
<gene>
    <name evidence="6" type="ORF">GGQ93_000502</name>
</gene>
<evidence type="ECO:0000313" key="6">
    <source>
        <dbReference type="EMBL" id="MBB5738811.1"/>
    </source>
</evidence>
<dbReference type="GO" id="GO:0004364">
    <property type="term" value="F:glutathione transferase activity"/>
    <property type="evidence" value="ECO:0007669"/>
    <property type="project" value="UniProtKB-EC"/>
</dbReference>
<dbReference type="CDD" id="cd03189">
    <property type="entry name" value="GST_C_GTT1_like"/>
    <property type="match status" value="1"/>
</dbReference>
<dbReference type="PROSITE" id="PS50405">
    <property type="entry name" value="GST_CTER"/>
    <property type="match status" value="1"/>
</dbReference>
<dbReference type="CDD" id="cd03046">
    <property type="entry name" value="GST_N_GTT1_like"/>
    <property type="match status" value="1"/>
</dbReference>
<protein>
    <recommendedName>
        <fullName evidence="1">glutathione transferase</fullName>
        <ecNumber evidence="1">2.5.1.18</ecNumber>
    </recommendedName>
</protein>
<evidence type="ECO:0000313" key="7">
    <source>
        <dbReference type="Proteomes" id="UP000527324"/>
    </source>
</evidence>
<dbReference type="InterPro" id="IPR004045">
    <property type="entry name" value="Glutathione_S-Trfase_N"/>
</dbReference>
<dbReference type="GO" id="GO:0004601">
    <property type="term" value="F:peroxidase activity"/>
    <property type="evidence" value="ECO:0007669"/>
    <property type="project" value="UniProtKB-ARBA"/>
</dbReference>
<dbReference type="InterPro" id="IPR004046">
    <property type="entry name" value="GST_C"/>
</dbReference>
<dbReference type="Gene3D" id="1.20.1050.10">
    <property type="match status" value="1"/>
</dbReference>
<dbReference type="Proteomes" id="UP000527324">
    <property type="component" value="Unassembled WGS sequence"/>
</dbReference>
<dbReference type="SFLD" id="SFLDG00358">
    <property type="entry name" value="Main_(cytGST)"/>
    <property type="match status" value="1"/>
</dbReference>
<comment type="caution">
    <text evidence="6">The sequence shown here is derived from an EMBL/GenBank/DDBJ whole genome shotgun (WGS) entry which is preliminary data.</text>
</comment>
<dbReference type="PANTHER" id="PTHR44051">
    <property type="entry name" value="GLUTATHIONE S-TRANSFERASE-RELATED"/>
    <property type="match status" value="1"/>
</dbReference>
<dbReference type="InterPro" id="IPR010987">
    <property type="entry name" value="Glutathione-S-Trfase_C-like"/>
</dbReference>
<dbReference type="InterPro" id="IPR036282">
    <property type="entry name" value="Glutathione-S-Trfase_C_sf"/>
</dbReference>
<dbReference type="GeneID" id="88839569"/>
<dbReference type="InterPro" id="IPR040079">
    <property type="entry name" value="Glutathione_S-Trfase"/>
</dbReference>
<dbReference type="SUPFAM" id="SSF47616">
    <property type="entry name" value="GST C-terminal domain-like"/>
    <property type="match status" value="1"/>
</dbReference>
<dbReference type="SUPFAM" id="SSF52833">
    <property type="entry name" value="Thioredoxin-like"/>
    <property type="match status" value="1"/>
</dbReference>
<keyword evidence="2 6" id="KW-0808">Transferase</keyword>
<dbReference type="PROSITE" id="PS50404">
    <property type="entry name" value="GST_NTER"/>
    <property type="match status" value="1"/>
</dbReference>
<keyword evidence="7" id="KW-1185">Reference proteome</keyword>
<dbReference type="SFLD" id="SFLDS00019">
    <property type="entry name" value="Glutathione_Transferase_(cytos"/>
    <property type="match status" value="1"/>
</dbReference>
<reference evidence="6 7" key="1">
    <citation type="submission" date="2020-08" db="EMBL/GenBank/DDBJ databases">
        <title>Genomic Encyclopedia of Type Strains, Phase IV (KMG-IV): sequencing the most valuable type-strain genomes for metagenomic binning, comparative biology and taxonomic classification.</title>
        <authorList>
            <person name="Goeker M."/>
        </authorList>
    </citation>
    <scope>NUCLEOTIDE SEQUENCE [LARGE SCALE GENOMIC DNA]</scope>
    <source>
        <strain evidence="6 7">DSM 4731</strain>
    </source>
</reference>
<dbReference type="EC" id="2.5.1.18" evidence="1"/>
<dbReference type="Gene3D" id="3.40.30.10">
    <property type="entry name" value="Glutaredoxin"/>
    <property type="match status" value="1"/>
</dbReference>
<feature type="domain" description="GST N-terminal" evidence="4">
    <location>
        <begin position="1"/>
        <end position="81"/>
    </location>
</feature>
<name>A0A7W9C482_9CAUL</name>
<organism evidence="6 7">
    <name type="scientific">Brevundimonas aurantiaca</name>
    <dbReference type="NCBI Taxonomy" id="74316"/>
    <lineage>
        <taxon>Bacteria</taxon>
        <taxon>Pseudomonadati</taxon>
        <taxon>Pseudomonadota</taxon>
        <taxon>Alphaproteobacteria</taxon>
        <taxon>Caulobacterales</taxon>
        <taxon>Caulobacteraceae</taxon>
        <taxon>Brevundimonas</taxon>
    </lineage>
</organism>
<dbReference type="SFLD" id="SFLDG01150">
    <property type="entry name" value="Main.1:_Beta-like"/>
    <property type="match status" value="1"/>
</dbReference>
<dbReference type="PANTHER" id="PTHR44051:SF9">
    <property type="entry name" value="GLUTATHIONE S-TRANSFERASE 1"/>
    <property type="match status" value="1"/>
</dbReference>
<evidence type="ECO:0000259" key="4">
    <source>
        <dbReference type="PROSITE" id="PS50404"/>
    </source>
</evidence>
<dbReference type="RefSeq" id="WP_183215016.1">
    <property type="nucleotide sequence ID" value="NZ_CAJFZS010000001.1"/>
</dbReference>
<dbReference type="Pfam" id="PF14497">
    <property type="entry name" value="GST_C_3"/>
    <property type="match status" value="1"/>
</dbReference>
<accession>A0A7W9C482</accession>
<evidence type="ECO:0000256" key="1">
    <source>
        <dbReference type="ARBA" id="ARBA00012452"/>
    </source>
</evidence>
<evidence type="ECO:0000256" key="2">
    <source>
        <dbReference type="ARBA" id="ARBA00022679"/>
    </source>
</evidence>
<dbReference type="GO" id="GO:0005737">
    <property type="term" value="C:cytoplasm"/>
    <property type="evidence" value="ECO:0007669"/>
    <property type="project" value="UniProtKB-ARBA"/>
</dbReference>
<dbReference type="Pfam" id="PF02798">
    <property type="entry name" value="GST_N"/>
    <property type="match status" value="1"/>
</dbReference>
<evidence type="ECO:0000256" key="3">
    <source>
        <dbReference type="ARBA" id="ARBA00047960"/>
    </source>
</evidence>